<name>A0A8J8NSL3_HALGN</name>
<evidence type="ECO:0000256" key="6">
    <source>
        <dbReference type="ARBA" id="ARBA00048336"/>
    </source>
</evidence>
<accession>A0A8J8NSL3</accession>
<comment type="caution">
    <text evidence="9">The sequence shown here is derived from an EMBL/GenBank/DDBJ whole genome shotgun (WGS) entry which is preliminary data.</text>
</comment>
<dbReference type="Proteomes" id="UP000785679">
    <property type="component" value="Unassembled WGS sequence"/>
</dbReference>
<keyword evidence="3" id="KW-0378">Hydrolase</keyword>
<dbReference type="PANTHER" id="PTHR23081:SF36">
    <property type="entry name" value="RNA POLYMERASE II SUBUNIT A C-TERMINAL DOMAIN PHOSPHATASE"/>
    <property type="match status" value="1"/>
</dbReference>
<dbReference type="InterPro" id="IPR023214">
    <property type="entry name" value="HAD_sf"/>
</dbReference>
<sequence>MQSTEATHVKSGRDEPISGAPSLTFSERELQCQLTVIEEAKELGMTASDYRKACANMILEDEATPGDLISQGLAQRLNIIFDIDNTLVHSVSASQAPPQLHPDAKRFDQVLSDGQVFHFAVFIRQGVREMLDTLSEFCTFYVYSHGMMDYINNILNLLDPNLKWFQERHKRVIAPRDLQERERFTREGKSAAHFASENMKEGGDWLVIDDQFGVIHEKNHLVLSKKYFKDLYTYEAEDHPKNAFQFPHQDQLLAIHDLSGFYVDNNVKGARNQIYYLSVLITRMFLQRFAVFPYYENDSLSQVPDYPDGGRVTPTLVRPKSFDQILLRYQRMIFKDVKFYFGNFDIQVTDPKEKQSANNAKKFCLSLVNMLGGKEHNNLRMSDYEVFYKDSLDSTCTIFKRPAFLAGPKSICFKYITECYFNWIRFEDTEYLIAKKDVDPKKGGASPKK</sequence>
<comment type="subcellular location">
    <subcellularLocation>
        <location evidence="1">Nucleus</location>
    </subcellularLocation>
</comment>
<feature type="region of interest" description="Disordered" evidence="7">
    <location>
        <begin position="1"/>
        <end position="22"/>
    </location>
</feature>
<dbReference type="SUPFAM" id="SSF56784">
    <property type="entry name" value="HAD-like"/>
    <property type="match status" value="1"/>
</dbReference>
<evidence type="ECO:0000256" key="2">
    <source>
        <dbReference type="ARBA" id="ARBA00013081"/>
    </source>
</evidence>
<dbReference type="AlphaFoldDB" id="A0A8J8NSL3"/>
<dbReference type="PROSITE" id="PS50969">
    <property type="entry name" value="FCP1"/>
    <property type="match status" value="1"/>
</dbReference>
<dbReference type="EC" id="3.1.3.16" evidence="2"/>
<comment type="catalytic activity">
    <reaction evidence="5">
        <text>O-phospho-L-seryl-[protein] + H2O = L-seryl-[protein] + phosphate</text>
        <dbReference type="Rhea" id="RHEA:20629"/>
        <dbReference type="Rhea" id="RHEA-COMP:9863"/>
        <dbReference type="Rhea" id="RHEA-COMP:11604"/>
        <dbReference type="ChEBI" id="CHEBI:15377"/>
        <dbReference type="ChEBI" id="CHEBI:29999"/>
        <dbReference type="ChEBI" id="CHEBI:43474"/>
        <dbReference type="ChEBI" id="CHEBI:83421"/>
        <dbReference type="EC" id="3.1.3.16"/>
    </reaction>
</comment>
<dbReference type="GO" id="GO:0005634">
    <property type="term" value="C:nucleus"/>
    <property type="evidence" value="ECO:0007669"/>
    <property type="project" value="UniProtKB-SubCell"/>
</dbReference>
<evidence type="ECO:0000313" key="10">
    <source>
        <dbReference type="Proteomes" id="UP000785679"/>
    </source>
</evidence>
<organism evidence="9 10">
    <name type="scientific">Halteria grandinella</name>
    <dbReference type="NCBI Taxonomy" id="5974"/>
    <lineage>
        <taxon>Eukaryota</taxon>
        <taxon>Sar</taxon>
        <taxon>Alveolata</taxon>
        <taxon>Ciliophora</taxon>
        <taxon>Intramacronucleata</taxon>
        <taxon>Spirotrichea</taxon>
        <taxon>Stichotrichia</taxon>
        <taxon>Sporadotrichida</taxon>
        <taxon>Halteriidae</taxon>
        <taxon>Halteria</taxon>
    </lineage>
</organism>
<evidence type="ECO:0000256" key="4">
    <source>
        <dbReference type="ARBA" id="ARBA00023242"/>
    </source>
</evidence>
<keyword evidence="4" id="KW-0539">Nucleus</keyword>
<dbReference type="EMBL" id="RRYP01008762">
    <property type="protein sequence ID" value="TNV79554.1"/>
    <property type="molecule type" value="Genomic_DNA"/>
</dbReference>
<evidence type="ECO:0000256" key="5">
    <source>
        <dbReference type="ARBA" id="ARBA00047761"/>
    </source>
</evidence>
<gene>
    <name evidence="9" type="ORF">FGO68_gene12471</name>
</gene>
<feature type="compositionally biased region" description="Basic and acidic residues" evidence="7">
    <location>
        <begin position="7"/>
        <end position="16"/>
    </location>
</feature>
<dbReference type="Gene3D" id="3.40.50.1000">
    <property type="entry name" value="HAD superfamily/HAD-like"/>
    <property type="match status" value="1"/>
</dbReference>
<dbReference type="InterPro" id="IPR004274">
    <property type="entry name" value="FCP1_dom"/>
</dbReference>
<evidence type="ECO:0000259" key="8">
    <source>
        <dbReference type="PROSITE" id="PS50969"/>
    </source>
</evidence>
<dbReference type="SMART" id="SM00577">
    <property type="entry name" value="CPDc"/>
    <property type="match status" value="1"/>
</dbReference>
<proteinExistence type="predicted"/>
<evidence type="ECO:0000256" key="3">
    <source>
        <dbReference type="ARBA" id="ARBA00022801"/>
    </source>
</evidence>
<dbReference type="InterPro" id="IPR039189">
    <property type="entry name" value="Fcp1"/>
</dbReference>
<keyword evidence="10" id="KW-1185">Reference proteome</keyword>
<dbReference type="Pfam" id="PF03031">
    <property type="entry name" value="NIF"/>
    <property type="match status" value="1"/>
</dbReference>
<feature type="domain" description="FCP1 homology" evidence="8">
    <location>
        <begin position="72"/>
        <end position="280"/>
    </location>
</feature>
<dbReference type="InterPro" id="IPR036412">
    <property type="entry name" value="HAD-like_sf"/>
</dbReference>
<reference evidence="9" key="1">
    <citation type="submission" date="2019-06" db="EMBL/GenBank/DDBJ databases">
        <authorList>
            <person name="Zheng W."/>
        </authorList>
    </citation>
    <scope>NUCLEOTIDE SEQUENCE</scope>
    <source>
        <strain evidence="9">QDHG01</strain>
    </source>
</reference>
<dbReference type="GO" id="GO:0008420">
    <property type="term" value="F:RNA polymerase II CTD heptapeptide repeat phosphatase activity"/>
    <property type="evidence" value="ECO:0007669"/>
    <property type="project" value="InterPro"/>
</dbReference>
<evidence type="ECO:0000256" key="7">
    <source>
        <dbReference type="SAM" id="MobiDB-lite"/>
    </source>
</evidence>
<evidence type="ECO:0000313" key="9">
    <source>
        <dbReference type="EMBL" id="TNV79554.1"/>
    </source>
</evidence>
<dbReference type="PANTHER" id="PTHR23081">
    <property type="entry name" value="RNA POLYMERASE II CTD PHOSPHATASE"/>
    <property type="match status" value="1"/>
</dbReference>
<protein>
    <recommendedName>
        <fullName evidence="2">protein-serine/threonine phosphatase</fullName>
        <ecNumber evidence="2">3.1.3.16</ecNumber>
    </recommendedName>
</protein>
<dbReference type="OrthoDB" id="10684941at2759"/>
<evidence type="ECO:0000256" key="1">
    <source>
        <dbReference type="ARBA" id="ARBA00004123"/>
    </source>
</evidence>
<comment type="catalytic activity">
    <reaction evidence="6">
        <text>O-phospho-L-threonyl-[protein] + H2O = L-threonyl-[protein] + phosphate</text>
        <dbReference type="Rhea" id="RHEA:47004"/>
        <dbReference type="Rhea" id="RHEA-COMP:11060"/>
        <dbReference type="Rhea" id="RHEA-COMP:11605"/>
        <dbReference type="ChEBI" id="CHEBI:15377"/>
        <dbReference type="ChEBI" id="CHEBI:30013"/>
        <dbReference type="ChEBI" id="CHEBI:43474"/>
        <dbReference type="ChEBI" id="CHEBI:61977"/>
        <dbReference type="EC" id="3.1.3.16"/>
    </reaction>
</comment>